<proteinExistence type="predicted"/>
<dbReference type="AlphaFoldDB" id="A0A382EV98"/>
<dbReference type="NCBIfam" id="TIGR03573">
    <property type="entry name" value="WbuX"/>
    <property type="match status" value="1"/>
</dbReference>
<organism evidence="1">
    <name type="scientific">marine metagenome</name>
    <dbReference type="NCBI Taxonomy" id="408172"/>
    <lineage>
        <taxon>unclassified sequences</taxon>
        <taxon>metagenomes</taxon>
        <taxon>ecological metagenomes</taxon>
    </lineage>
</organism>
<sequence length="340" mass="40001">QREKELVELLDEHRRSDGQWDVIVPSSGGKDSGYVAHQLRYKYGMNPLTVTWSPLQYTDIGFQNFSSCIESGFTNLLCTPNGRFQRKLARLCFEELGDAFHVFVLGQISYPFQMAIKMGIKLVFYGENGEAEYAGDPEYADKPYKPSKEWVKQHFKGLTFRELLDFGLKNTDYLSEDDFTESDLIFYEPPSVEELKKAGILGKHFYSYYHKWSPQENYYYCTEHTGFKPNPERTEGTYSKYASLDDKMDGFHYYLRYIKFGLGRCLEEAAHEVRDGHITREEGVSLMRRYEGEFPRKYFKDFLAYLDITEEHFWEVVDSWRASHLWGKVDGNWELKHPIE</sequence>
<evidence type="ECO:0000313" key="1">
    <source>
        <dbReference type="EMBL" id="SVB53747.1"/>
    </source>
</evidence>
<reference evidence="1" key="1">
    <citation type="submission" date="2018-05" db="EMBL/GenBank/DDBJ databases">
        <authorList>
            <person name="Lanie J.A."/>
            <person name="Ng W.-L."/>
            <person name="Kazmierczak K.M."/>
            <person name="Andrzejewski T.M."/>
            <person name="Davidsen T.M."/>
            <person name="Wayne K.J."/>
            <person name="Tettelin H."/>
            <person name="Glass J.I."/>
            <person name="Rusch D."/>
            <person name="Podicherti R."/>
            <person name="Tsui H.-C.T."/>
            <person name="Winkler M.E."/>
        </authorList>
    </citation>
    <scope>NUCLEOTIDE SEQUENCE</scope>
</reference>
<accession>A0A382EV98</accession>
<dbReference type="InterPro" id="IPR020022">
    <property type="entry name" value="N-acetyl_sugar_amidoTrfase"/>
</dbReference>
<protein>
    <recommendedName>
        <fullName evidence="2">N-acetyl sugar amidotransferase</fullName>
    </recommendedName>
</protein>
<feature type="non-terminal residue" evidence="1">
    <location>
        <position position="1"/>
    </location>
</feature>
<gene>
    <name evidence="1" type="ORF">METZ01_LOCUS206601</name>
</gene>
<dbReference type="EMBL" id="UINC01046127">
    <property type="protein sequence ID" value="SVB53747.1"/>
    <property type="molecule type" value="Genomic_DNA"/>
</dbReference>
<dbReference type="SUPFAM" id="SSF52402">
    <property type="entry name" value="Adenine nucleotide alpha hydrolases-like"/>
    <property type="match status" value="1"/>
</dbReference>
<evidence type="ECO:0008006" key="2">
    <source>
        <dbReference type="Google" id="ProtNLM"/>
    </source>
</evidence>
<name>A0A382EV98_9ZZZZ</name>